<gene>
    <name evidence="8" type="ORF">SAMN02745857_01343</name>
</gene>
<keyword evidence="3" id="KW-0547">Nucleotide-binding</keyword>
<dbReference type="PANTHER" id="PTHR24350">
    <property type="entry name" value="SERINE/THREONINE-PROTEIN KINASE IAL-RELATED"/>
    <property type="match status" value="1"/>
</dbReference>
<dbReference type="GO" id="GO:0005524">
    <property type="term" value="F:ATP binding"/>
    <property type="evidence" value="ECO:0007669"/>
    <property type="project" value="UniProtKB-KW"/>
</dbReference>
<dbReference type="STRING" id="1121001.SAMN02745857_01343"/>
<dbReference type="InterPro" id="IPR011009">
    <property type="entry name" value="Kinase-like_dom_sf"/>
</dbReference>
<keyword evidence="4 8" id="KW-0418">Kinase</keyword>
<dbReference type="RefSeq" id="WP_084090008.1">
    <property type="nucleotide sequence ID" value="NZ_FWXD01000006.1"/>
</dbReference>
<protein>
    <submittedName>
        <fullName evidence="8">Serine/threonine protein kinase</fullName>
    </submittedName>
</protein>
<keyword evidence="5" id="KW-0067">ATP-binding</keyword>
<keyword evidence="2" id="KW-0808">Transferase</keyword>
<accession>A0A1W1XDZ5</accession>
<name>A0A1W1XDZ5_9NEIS</name>
<dbReference type="SUPFAM" id="SSF56112">
    <property type="entry name" value="Protein kinase-like (PK-like)"/>
    <property type="match status" value="1"/>
</dbReference>
<dbReference type="InterPro" id="IPR003018">
    <property type="entry name" value="GAF"/>
</dbReference>
<evidence type="ECO:0000256" key="3">
    <source>
        <dbReference type="ARBA" id="ARBA00022741"/>
    </source>
</evidence>
<dbReference type="GO" id="GO:0004674">
    <property type="term" value="F:protein serine/threonine kinase activity"/>
    <property type="evidence" value="ECO:0007669"/>
    <property type="project" value="UniProtKB-KW"/>
</dbReference>
<evidence type="ECO:0000259" key="7">
    <source>
        <dbReference type="PROSITE" id="PS51833"/>
    </source>
</evidence>
<evidence type="ECO:0000313" key="9">
    <source>
        <dbReference type="Proteomes" id="UP000192761"/>
    </source>
</evidence>
<dbReference type="CDD" id="cd14014">
    <property type="entry name" value="STKc_PknB_like"/>
    <property type="match status" value="1"/>
</dbReference>
<feature type="domain" description="HDOD" evidence="7">
    <location>
        <begin position="290"/>
        <end position="484"/>
    </location>
</feature>
<keyword evidence="9" id="KW-1185">Reference proteome</keyword>
<dbReference type="Pfam" id="PF08668">
    <property type="entry name" value="HDOD"/>
    <property type="match status" value="1"/>
</dbReference>
<dbReference type="Gene3D" id="1.10.3210.10">
    <property type="entry name" value="Hypothetical protein af1432"/>
    <property type="match status" value="1"/>
</dbReference>
<dbReference type="Gene3D" id="3.30.200.20">
    <property type="entry name" value="Phosphorylase Kinase, domain 1"/>
    <property type="match status" value="1"/>
</dbReference>
<evidence type="ECO:0000313" key="8">
    <source>
        <dbReference type="EMBL" id="SMC22166.1"/>
    </source>
</evidence>
<dbReference type="InterPro" id="IPR008271">
    <property type="entry name" value="Ser/Thr_kinase_AS"/>
</dbReference>
<dbReference type="InterPro" id="IPR029016">
    <property type="entry name" value="GAF-like_dom_sf"/>
</dbReference>
<proteinExistence type="predicted"/>
<sequence>MTTLNNRFEVRKTLGQGAQGTVYLGHDLQLDRPVALKALKPNSGVLGSDEIRLSSRLQHPNIVTLYDAFPGESQPWLVFEFVDGETLAQRLKRDGAMPPVKAVETMIAVLDGVSYAHEHGVLHRDIKPQNIMLDAQNRPRITDFGIAVQRGSEAASQMAGTVGYMAPEMLKNLPVDTQADIFAVGMTLYQCLTGKMAATGESVYAILHRVANEPFVPPSSIQSGIDEKLDHLVMVALFKDPKERYADAAAMATALREWLGTQSGKSEDGSSPGKSTIDFLLRRMRHTEDFPALSQAISAINQINESDTERLQVLSDVVLNDFSLTNKLLRIVNSATYSQFGGTISTISRAIVILGFDTIRNLAITLLLFEHMHNKDQAETLRDATLQSFFGGVLARELGRKSGARDIEETLICGMFNHLGKLLTIYYFHEESVQIDRRVQQGATEQQAAIAVLGLDYAELGIGVTRHWGFPDRIVNSMHALPEGVVKSPQNQMDRLKLYANLSAELLPLLSLPPKGLYRGVAKLADRYGTASGMSERQLAEMLESTRDLFLSHLSDLGIDHRGSDFIRDLRKMGKAATPGEETEADTLDGARLETELAASAQATALLAAGIQDITNTLVSSFKLNDLLRMILETMYRGMGFERVLLCTRDPKSNALVGRFGFGPDISEILPGFSIETGKVNDVFQVALQRNADILIEDIDADSICERVPVWYRRLVPAQTFIVLPLVLDKRVIGMFYADRAKAGSLKIGNDELNLLKTLRNQGLLAIRQKQSGG</sequence>
<dbReference type="Proteomes" id="UP000192761">
    <property type="component" value="Unassembled WGS sequence"/>
</dbReference>
<dbReference type="Gene3D" id="3.30.450.40">
    <property type="match status" value="1"/>
</dbReference>
<dbReference type="OrthoDB" id="9791419at2"/>
<dbReference type="InterPro" id="IPR013976">
    <property type="entry name" value="HDOD"/>
</dbReference>
<dbReference type="PROSITE" id="PS51833">
    <property type="entry name" value="HDOD"/>
    <property type="match status" value="1"/>
</dbReference>
<dbReference type="InterPro" id="IPR000719">
    <property type="entry name" value="Prot_kinase_dom"/>
</dbReference>
<evidence type="ECO:0000256" key="1">
    <source>
        <dbReference type="ARBA" id="ARBA00022527"/>
    </source>
</evidence>
<dbReference type="EMBL" id="FWXD01000006">
    <property type="protein sequence ID" value="SMC22166.1"/>
    <property type="molecule type" value="Genomic_DNA"/>
</dbReference>
<dbReference type="Gene3D" id="1.10.510.10">
    <property type="entry name" value="Transferase(Phosphotransferase) domain 1"/>
    <property type="match status" value="1"/>
</dbReference>
<dbReference type="PROSITE" id="PS00108">
    <property type="entry name" value="PROTEIN_KINASE_ST"/>
    <property type="match status" value="1"/>
</dbReference>
<dbReference type="InterPro" id="IPR030616">
    <property type="entry name" value="Aur-like"/>
</dbReference>
<organism evidence="8 9">
    <name type="scientific">Andreprevotia lacus DSM 23236</name>
    <dbReference type="NCBI Taxonomy" id="1121001"/>
    <lineage>
        <taxon>Bacteria</taxon>
        <taxon>Pseudomonadati</taxon>
        <taxon>Pseudomonadota</taxon>
        <taxon>Betaproteobacteria</taxon>
        <taxon>Neisseriales</taxon>
        <taxon>Chitinibacteraceae</taxon>
        <taxon>Andreprevotia</taxon>
    </lineage>
</organism>
<feature type="domain" description="Protein kinase" evidence="6">
    <location>
        <begin position="8"/>
        <end position="259"/>
    </location>
</feature>
<evidence type="ECO:0000256" key="5">
    <source>
        <dbReference type="ARBA" id="ARBA00022840"/>
    </source>
</evidence>
<evidence type="ECO:0000259" key="6">
    <source>
        <dbReference type="PROSITE" id="PS50011"/>
    </source>
</evidence>
<evidence type="ECO:0000256" key="4">
    <source>
        <dbReference type="ARBA" id="ARBA00022777"/>
    </source>
</evidence>
<evidence type="ECO:0000256" key="2">
    <source>
        <dbReference type="ARBA" id="ARBA00022679"/>
    </source>
</evidence>
<dbReference type="PROSITE" id="PS50011">
    <property type="entry name" value="PROTEIN_KINASE_DOM"/>
    <property type="match status" value="1"/>
</dbReference>
<dbReference type="SMART" id="SM00220">
    <property type="entry name" value="S_TKc"/>
    <property type="match status" value="1"/>
</dbReference>
<dbReference type="Pfam" id="PF01590">
    <property type="entry name" value="GAF"/>
    <property type="match status" value="1"/>
</dbReference>
<reference evidence="8 9" key="1">
    <citation type="submission" date="2017-04" db="EMBL/GenBank/DDBJ databases">
        <authorList>
            <person name="Afonso C.L."/>
            <person name="Miller P.J."/>
            <person name="Scott M.A."/>
            <person name="Spackman E."/>
            <person name="Goraichik I."/>
            <person name="Dimitrov K.M."/>
            <person name="Suarez D.L."/>
            <person name="Swayne D.E."/>
        </authorList>
    </citation>
    <scope>NUCLEOTIDE SEQUENCE [LARGE SCALE GENOMIC DNA]</scope>
    <source>
        <strain evidence="8 9">DSM 23236</strain>
    </source>
</reference>
<dbReference type="AlphaFoldDB" id="A0A1W1XDZ5"/>
<dbReference type="SUPFAM" id="SSF55781">
    <property type="entry name" value="GAF domain-like"/>
    <property type="match status" value="1"/>
</dbReference>
<dbReference type="Pfam" id="PF00069">
    <property type="entry name" value="Pkinase"/>
    <property type="match status" value="1"/>
</dbReference>
<dbReference type="SUPFAM" id="SSF109604">
    <property type="entry name" value="HD-domain/PDEase-like"/>
    <property type="match status" value="1"/>
</dbReference>
<keyword evidence="1 8" id="KW-0723">Serine/threonine-protein kinase</keyword>